<keyword evidence="1" id="KW-0472">Membrane</keyword>
<organism evidence="2 3">
    <name type="scientific">Candidatus Nealsonbacteria bacterium RIFCSPLOWO2_01_FULL_41_9</name>
    <dbReference type="NCBI Taxonomy" id="1801671"/>
    <lineage>
        <taxon>Bacteria</taxon>
        <taxon>Candidatus Nealsoniibacteriota</taxon>
    </lineage>
</organism>
<sequence length="90" mass="10842">MKEKIKKYWWVIIIASLTVSSFYWFQWRPSVIRKECMEKVLLGKAYDDIKTDNFQANKFVYEYAWKEGSLSKKMIDELYENCIRVNGLGK</sequence>
<proteinExistence type="predicted"/>
<keyword evidence="1" id="KW-1133">Transmembrane helix</keyword>
<dbReference type="EMBL" id="MHMG01000006">
    <property type="protein sequence ID" value="OGZ23839.1"/>
    <property type="molecule type" value="Genomic_DNA"/>
</dbReference>
<evidence type="ECO:0000256" key="1">
    <source>
        <dbReference type="SAM" id="Phobius"/>
    </source>
</evidence>
<protein>
    <submittedName>
        <fullName evidence="2">Uncharacterized protein</fullName>
    </submittedName>
</protein>
<dbReference type="Proteomes" id="UP000176406">
    <property type="component" value="Unassembled WGS sequence"/>
</dbReference>
<comment type="caution">
    <text evidence="2">The sequence shown here is derived from an EMBL/GenBank/DDBJ whole genome shotgun (WGS) entry which is preliminary data.</text>
</comment>
<reference evidence="2 3" key="1">
    <citation type="journal article" date="2016" name="Nat. Commun.">
        <title>Thousands of microbial genomes shed light on interconnected biogeochemical processes in an aquifer system.</title>
        <authorList>
            <person name="Anantharaman K."/>
            <person name="Brown C.T."/>
            <person name="Hug L.A."/>
            <person name="Sharon I."/>
            <person name="Castelle C.J."/>
            <person name="Probst A.J."/>
            <person name="Thomas B.C."/>
            <person name="Singh A."/>
            <person name="Wilkins M.J."/>
            <person name="Karaoz U."/>
            <person name="Brodie E.L."/>
            <person name="Williams K.H."/>
            <person name="Hubbard S.S."/>
            <person name="Banfield J.F."/>
        </authorList>
    </citation>
    <scope>NUCLEOTIDE SEQUENCE [LARGE SCALE GENOMIC DNA]</scope>
</reference>
<name>A0A1G2EDK6_9BACT</name>
<dbReference type="AlphaFoldDB" id="A0A1G2EDK6"/>
<accession>A0A1G2EDK6</accession>
<keyword evidence="1" id="KW-0812">Transmembrane</keyword>
<evidence type="ECO:0000313" key="2">
    <source>
        <dbReference type="EMBL" id="OGZ23839.1"/>
    </source>
</evidence>
<feature type="transmembrane region" description="Helical" evidence="1">
    <location>
        <begin position="7"/>
        <end position="27"/>
    </location>
</feature>
<gene>
    <name evidence="2" type="ORF">A3A08_02760</name>
</gene>
<evidence type="ECO:0000313" key="3">
    <source>
        <dbReference type="Proteomes" id="UP000176406"/>
    </source>
</evidence>